<dbReference type="GO" id="GO:0051726">
    <property type="term" value="P:regulation of cell cycle"/>
    <property type="evidence" value="ECO:0007669"/>
    <property type="project" value="InterPro"/>
</dbReference>
<dbReference type="GO" id="GO:0051301">
    <property type="term" value="P:cell division"/>
    <property type="evidence" value="ECO:0007669"/>
    <property type="project" value="UniProtKB-KW"/>
</dbReference>
<feature type="coiled-coil region" evidence="4">
    <location>
        <begin position="166"/>
        <end position="229"/>
    </location>
</feature>
<reference evidence="7" key="2">
    <citation type="submission" date="2011-02" db="EMBL/GenBank/DDBJ databases">
        <authorList>
            <person name="MacLean D."/>
        </authorList>
    </citation>
    <scope>NUCLEOTIDE SEQUENCE</scope>
</reference>
<proteinExistence type="inferred from homology"/>
<dbReference type="InterPro" id="IPR036145">
    <property type="entry name" value="MinC_C_sf"/>
</dbReference>
<feature type="domain" description="Septum formation inhibitor MinC C-terminal" evidence="6">
    <location>
        <begin position="554"/>
        <end position="631"/>
    </location>
</feature>
<dbReference type="GO" id="GO:0000902">
    <property type="term" value="P:cell morphogenesis"/>
    <property type="evidence" value="ECO:0007669"/>
    <property type="project" value="InterPro"/>
</dbReference>
<dbReference type="SUPFAM" id="SSF63848">
    <property type="entry name" value="Cell-division inhibitor MinC, C-terminal domain"/>
    <property type="match status" value="1"/>
</dbReference>
<keyword evidence="2" id="KW-0717">Septation</keyword>
<sequence>MKQVAAICLESGRRSDASEDDDADVHRVERDDGTILLNGTGKSVRKKMMEQVTMQRFTPNTHMMPSNMKRVGGGYVMRQSPPAAVQQPRPKRMSEVTLLKRKNAGLTLALDEANGKLDDAMERIGALISRVKELENGLNISRNANFQYQVELDAAMTRQNEDRIDLKRCKDELQRSKEEAISKMEELKMQKVVEVAEADSKLRDAIERMSMMTSRIEDLENDLQISRAKNLKHPVELKCGLKTHLNDQAKLKRCMDKYQHVEQGARGKVQSLYQRIEQEATRSDALQRELDVQRSLSTITETSDASSQDDKSESLSSQDQENCAMAHYPSAHFLQSLVSALRMEVKGSEMKLAERAFENHKLRIQVDRLHRDQLMHRSFFRHITSDVGSIARQSAKFLRPSIDPTLKSLQLDGRVYLLPTISLVREHLRKPIQSFHPKLHACETTPVVLDLRGVSSDGSPHSQCIKKHELRSKIASLESNGYKAVGITDACDQAKRVALKLNLPSFISTKGPECLTESSSAIVSSHNGQPEKISDSILEVETAPNNPFIHPPMIIQTCVRSGQQVYAKSRSLVVLGNVNSGAEVMADGDISIFGAFKGRALAGVTGHREARITCGCFDAELVSIAHHFTTCDAAGLSNSIATNRSSEDWSELRLNQPTSIYLDLECSELVFKSSIAG</sequence>
<dbReference type="Gene3D" id="2.160.20.70">
    <property type="match status" value="1"/>
</dbReference>
<organism evidence="7">
    <name type="scientific">Albugo laibachii Nc14</name>
    <dbReference type="NCBI Taxonomy" id="890382"/>
    <lineage>
        <taxon>Eukaryota</taxon>
        <taxon>Sar</taxon>
        <taxon>Stramenopiles</taxon>
        <taxon>Oomycota</taxon>
        <taxon>Peronosporomycetes</taxon>
        <taxon>Albuginales</taxon>
        <taxon>Albuginaceae</taxon>
        <taxon>Albugo</taxon>
    </lineage>
</organism>
<dbReference type="AlphaFoldDB" id="F0W1V6"/>
<gene>
    <name evidence="7" type="primary">AlNc14C8G1035</name>
    <name evidence="8" type="synonym">AlNc14C183G8260</name>
    <name evidence="7" type="ORF">ALNC14_011780</name>
    <name evidence="8" type="ORF">ALNC14_093010</name>
</gene>
<evidence type="ECO:0000256" key="2">
    <source>
        <dbReference type="ARBA" id="ARBA00023210"/>
    </source>
</evidence>
<evidence type="ECO:0000256" key="5">
    <source>
        <dbReference type="SAM" id="MobiDB-lite"/>
    </source>
</evidence>
<evidence type="ECO:0000313" key="7">
    <source>
        <dbReference type="EMBL" id="CCA15035.1"/>
    </source>
</evidence>
<dbReference type="PANTHER" id="PTHR34108">
    <property type="entry name" value="SEPTUM SITE-DETERMINING PROTEIN MINC"/>
    <property type="match status" value="1"/>
</dbReference>
<keyword evidence="4" id="KW-0175">Coiled coil</keyword>
<evidence type="ECO:0000256" key="4">
    <source>
        <dbReference type="SAM" id="Coils"/>
    </source>
</evidence>
<feature type="region of interest" description="Disordered" evidence="5">
    <location>
        <begin position="298"/>
        <end position="321"/>
    </location>
</feature>
<dbReference type="Pfam" id="PF03775">
    <property type="entry name" value="MinC_C"/>
    <property type="match status" value="1"/>
</dbReference>
<keyword evidence="1" id="KW-0132">Cell division</keyword>
<reference evidence="7" key="1">
    <citation type="journal article" date="2011" name="PLoS Biol.">
        <title>Gene gain and loss during evolution of obligate parasitism in the white rust pathogen of Arabidopsis thaliana.</title>
        <authorList>
            <person name="Kemen E."/>
            <person name="Gardiner A."/>
            <person name="Schultz-Larsen T."/>
            <person name="Kemen A.C."/>
            <person name="Balmuth A.L."/>
            <person name="Robert-Seilaniantz A."/>
            <person name="Bailey K."/>
            <person name="Holub E."/>
            <person name="Studholme D.J."/>
            <person name="Maclean D."/>
            <person name="Jones J.D."/>
        </authorList>
    </citation>
    <scope>NUCLEOTIDE SEQUENCE</scope>
</reference>
<evidence type="ECO:0000256" key="3">
    <source>
        <dbReference type="ARBA" id="ARBA00023306"/>
    </source>
</evidence>
<dbReference type="InterPro" id="IPR005526">
    <property type="entry name" value="Septum_form_inhib_MinC_C"/>
</dbReference>
<dbReference type="HOGENOM" id="CLU_406230_0_0_1"/>
<dbReference type="EMBL" id="FR824053">
    <property type="protein sequence ID" value="CCA15035.1"/>
    <property type="molecule type" value="Genomic_DNA"/>
</dbReference>
<dbReference type="InterPro" id="IPR016098">
    <property type="entry name" value="CAP/MinC_C"/>
</dbReference>
<dbReference type="NCBIfam" id="TIGR01222">
    <property type="entry name" value="minC"/>
    <property type="match status" value="1"/>
</dbReference>
<dbReference type="EMBL" id="FR824228">
    <property type="protein sequence ID" value="CCA23158.1"/>
    <property type="molecule type" value="Genomic_DNA"/>
</dbReference>
<accession>F0W1V6</accession>
<dbReference type="InterPro" id="IPR013033">
    <property type="entry name" value="MinC"/>
</dbReference>
<keyword evidence="3" id="KW-0131">Cell cycle</keyword>
<protein>
    <submittedName>
        <fullName evidence="8">Uncharacterized protein AlNc14C183G8260</fullName>
    </submittedName>
    <submittedName>
        <fullName evidence="7">Uncharacterized protein AlNc14C8G1035</fullName>
    </submittedName>
</protein>
<dbReference type="HAMAP" id="MF_00267">
    <property type="entry name" value="MinC"/>
    <property type="match status" value="1"/>
</dbReference>
<name>F0W1V6_9STRA</name>
<evidence type="ECO:0000313" key="8">
    <source>
        <dbReference type="EMBL" id="CCA23158.1"/>
    </source>
</evidence>
<evidence type="ECO:0000259" key="6">
    <source>
        <dbReference type="Pfam" id="PF03775"/>
    </source>
</evidence>
<dbReference type="PANTHER" id="PTHR34108:SF1">
    <property type="entry name" value="SEPTUM SITE-DETERMINING PROTEIN MINC"/>
    <property type="match status" value="1"/>
</dbReference>
<feature type="coiled-coil region" evidence="4">
    <location>
        <begin position="103"/>
        <end position="137"/>
    </location>
</feature>
<evidence type="ECO:0000256" key="1">
    <source>
        <dbReference type="ARBA" id="ARBA00022618"/>
    </source>
</evidence>